<dbReference type="EMBL" id="BARV01014459">
    <property type="protein sequence ID" value="GAI31877.1"/>
    <property type="molecule type" value="Genomic_DNA"/>
</dbReference>
<evidence type="ECO:0000313" key="1">
    <source>
        <dbReference type="EMBL" id="GAI31877.1"/>
    </source>
</evidence>
<reference evidence="1" key="1">
    <citation type="journal article" date="2014" name="Front. Microbiol.">
        <title>High frequency of phylogenetically diverse reductive dehalogenase-homologous genes in deep subseafloor sedimentary metagenomes.</title>
        <authorList>
            <person name="Kawai M."/>
            <person name="Futagami T."/>
            <person name="Toyoda A."/>
            <person name="Takaki Y."/>
            <person name="Nishi S."/>
            <person name="Hori S."/>
            <person name="Arai W."/>
            <person name="Tsubouchi T."/>
            <person name="Morono Y."/>
            <person name="Uchiyama I."/>
            <person name="Ito T."/>
            <person name="Fujiyama A."/>
            <person name="Inagaki F."/>
            <person name="Takami H."/>
        </authorList>
    </citation>
    <scope>NUCLEOTIDE SEQUENCE</scope>
    <source>
        <strain evidence="1">Expedition CK06-06</strain>
    </source>
</reference>
<sequence length="40" mass="4700">YDSYKVMKYDKQIGAQPLDLPPLHFETTALWFTVPKELES</sequence>
<protein>
    <submittedName>
        <fullName evidence="1">Uncharacterized protein</fullName>
    </submittedName>
</protein>
<accession>X1MJP6</accession>
<organism evidence="1">
    <name type="scientific">marine sediment metagenome</name>
    <dbReference type="NCBI Taxonomy" id="412755"/>
    <lineage>
        <taxon>unclassified sequences</taxon>
        <taxon>metagenomes</taxon>
        <taxon>ecological metagenomes</taxon>
    </lineage>
</organism>
<name>X1MJP6_9ZZZZ</name>
<feature type="non-terminal residue" evidence="1">
    <location>
        <position position="40"/>
    </location>
</feature>
<comment type="caution">
    <text evidence="1">The sequence shown here is derived from an EMBL/GenBank/DDBJ whole genome shotgun (WGS) entry which is preliminary data.</text>
</comment>
<dbReference type="AlphaFoldDB" id="X1MJP6"/>
<gene>
    <name evidence="1" type="ORF">S06H3_25221</name>
</gene>
<feature type="non-terminal residue" evidence="1">
    <location>
        <position position="1"/>
    </location>
</feature>
<proteinExistence type="predicted"/>